<dbReference type="AlphaFoldDB" id="A0A849A957"/>
<dbReference type="Proteomes" id="UP000562984">
    <property type="component" value="Unassembled WGS sequence"/>
</dbReference>
<reference evidence="1 2" key="1">
    <citation type="submission" date="2020-05" db="EMBL/GenBank/DDBJ databases">
        <title>Nakamurella sp. DB0629 isolated from air conditioner.</title>
        <authorList>
            <person name="Kim D.H."/>
            <person name="Kim D.-U."/>
        </authorList>
    </citation>
    <scope>NUCLEOTIDE SEQUENCE [LARGE SCALE GENOMIC DNA]</scope>
    <source>
        <strain evidence="1 2">DB0629</strain>
    </source>
</reference>
<proteinExistence type="predicted"/>
<comment type="caution">
    <text evidence="1">The sequence shown here is derived from an EMBL/GenBank/DDBJ whole genome shotgun (WGS) entry which is preliminary data.</text>
</comment>
<organism evidence="1 2">
    <name type="scientific">Nakamurella aerolata</name>
    <dbReference type="NCBI Taxonomy" id="1656892"/>
    <lineage>
        <taxon>Bacteria</taxon>
        <taxon>Bacillati</taxon>
        <taxon>Actinomycetota</taxon>
        <taxon>Actinomycetes</taxon>
        <taxon>Nakamurellales</taxon>
        <taxon>Nakamurellaceae</taxon>
        <taxon>Nakamurella</taxon>
    </lineage>
</organism>
<keyword evidence="2" id="KW-1185">Reference proteome</keyword>
<protein>
    <submittedName>
        <fullName evidence="1">Uncharacterized protein</fullName>
    </submittedName>
</protein>
<accession>A0A849A957</accession>
<sequence length="177" mass="17861">MSSQFTAEPGAIAVLGTLSPRNKSEEITLADGTRTVASEFELKPQTVIAGKMSSAQPRSVWIEGGTAGGTSVGTQPNVFTAADGRGIFIVTTTYLPGYTTVIYGVPAERDTATFGMACISAKGLTARAAGDRKVLAAGTAGGALANWTASDNGAGSLQVVPLPTVAAAIRDAALKGQ</sequence>
<dbReference type="RefSeq" id="WP_171199783.1">
    <property type="nucleotide sequence ID" value="NZ_JABEND010000005.1"/>
</dbReference>
<evidence type="ECO:0000313" key="1">
    <source>
        <dbReference type="EMBL" id="NNG36093.1"/>
    </source>
</evidence>
<evidence type="ECO:0000313" key="2">
    <source>
        <dbReference type="Proteomes" id="UP000562984"/>
    </source>
</evidence>
<gene>
    <name evidence="1" type="ORF">HKD39_10270</name>
</gene>
<name>A0A849A957_9ACTN</name>
<dbReference type="EMBL" id="JABEND010000005">
    <property type="protein sequence ID" value="NNG36093.1"/>
    <property type="molecule type" value="Genomic_DNA"/>
</dbReference>